<keyword evidence="2" id="KW-0456">Lyase</keyword>
<dbReference type="GO" id="GO:0016829">
    <property type="term" value="F:lyase activity"/>
    <property type="evidence" value="ECO:0007669"/>
    <property type="project" value="UniProtKB-KW"/>
</dbReference>
<dbReference type="PROSITE" id="PS51819">
    <property type="entry name" value="VOC"/>
    <property type="match status" value="1"/>
</dbReference>
<dbReference type="Proteomes" id="UP000028493">
    <property type="component" value="Unassembled WGS sequence"/>
</dbReference>
<dbReference type="Pfam" id="PF00903">
    <property type="entry name" value="Glyoxalase"/>
    <property type="match status" value="1"/>
</dbReference>
<evidence type="ECO:0000259" key="1">
    <source>
        <dbReference type="PROSITE" id="PS51819"/>
    </source>
</evidence>
<dbReference type="InterPro" id="IPR037523">
    <property type="entry name" value="VOC_core"/>
</dbReference>
<dbReference type="EMBL" id="CBSZ010000432">
    <property type="protein sequence ID" value="CDH26768.1"/>
    <property type="molecule type" value="Genomic_DNA"/>
</dbReference>
<gene>
    <name evidence="2" type="ORF">XBKB1_930002</name>
</gene>
<feature type="domain" description="VOC" evidence="1">
    <location>
        <begin position="1"/>
        <end position="129"/>
    </location>
</feature>
<proteinExistence type="predicted"/>
<dbReference type="PANTHER" id="PTHR35006">
    <property type="entry name" value="GLYOXALASE FAMILY PROTEIN (AFU_ORTHOLOGUE AFUA_5G14830)"/>
    <property type="match status" value="1"/>
</dbReference>
<dbReference type="HOGENOM" id="CLU_046006_6_1_6"/>
<name>A0A077Q010_XENBV</name>
<protein>
    <submittedName>
        <fullName evidence="2">Lactoylglutathione lyase protein</fullName>
    </submittedName>
</protein>
<evidence type="ECO:0000313" key="3">
    <source>
        <dbReference type="Proteomes" id="UP000028493"/>
    </source>
</evidence>
<dbReference type="AlphaFoldDB" id="A0A077Q010"/>
<dbReference type="PANTHER" id="PTHR35006:SF4">
    <property type="entry name" value="BLR7706 PROTEIN"/>
    <property type="match status" value="1"/>
</dbReference>
<reference evidence="2" key="1">
    <citation type="submission" date="2013-07" db="EMBL/GenBank/DDBJ databases">
        <title>Sub-species coevolution in mutualistic symbiosis.</title>
        <authorList>
            <person name="Murfin K."/>
            <person name="Klassen J."/>
            <person name="Lee M."/>
            <person name="Forst S."/>
            <person name="Stock P."/>
            <person name="Goodrich-Blair H."/>
        </authorList>
    </citation>
    <scope>NUCLEOTIDE SEQUENCE [LARGE SCALE GENOMIC DNA]</scope>
    <source>
        <strain evidence="2">Kraussei Becker Underwood</strain>
    </source>
</reference>
<accession>A0A077Q010</accession>
<organism evidence="2 3">
    <name type="scientific">Xenorhabdus bovienii str. kraussei Becker Underwood</name>
    <dbReference type="NCBI Taxonomy" id="1398204"/>
    <lineage>
        <taxon>Bacteria</taxon>
        <taxon>Pseudomonadati</taxon>
        <taxon>Pseudomonadota</taxon>
        <taxon>Gammaproteobacteria</taxon>
        <taxon>Enterobacterales</taxon>
        <taxon>Morganellaceae</taxon>
        <taxon>Xenorhabdus</taxon>
    </lineage>
</organism>
<sequence>MLHHVSLGVSDIERAAAFYDAAFVPLGYVRVWEDLRPGEADQAVGYGPEGSGDKLAIKFRPEGQCSPSTGFHLAFAAPDRKAVASFHKAALDHGGCDNGGPGLRPHYGPNYYAAFVIDPDGHHIEAVFNSTP</sequence>
<dbReference type="Gene3D" id="3.10.180.10">
    <property type="entry name" value="2,3-Dihydroxybiphenyl 1,2-Dioxygenase, domain 1"/>
    <property type="match status" value="1"/>
</dbReference>
<dbReference type="SUPFAM" id="SSF54593">
    <property type="entry name" value="Glyoxalase/Bleomycin resistance protein/Dihydroxybiphenyl dioxygenase"/>
    <property type="match status" value="1"/>
</dbReference>
<comment type="caution">
    <text evidence="2">The sequence shown here is derived from an EMBL/GenBank/DDBJ whole genome shotgun (WGS) entry which is preliminary data.</text>
</comment>
<dbReference type="InterPro" id="IPR029068">
    <property type="entry name" value="Glyas_Bleomycin-R_OHBP_Dase"/>
</dbReference>
<dbReference type="InterPro" id="IPR004360">
    <property type="entry name" value="Glyas_Fos-R_dOase_dom"/>
</dbReference>
<dbReference type="CDD" id="cd07262">
    <property type="entry name" value="VOC_like"/>
    <property type="match status" value="1"/>
</dbReference>
<evidence type="ECO:0000313" key="2">
    <source>
        <dbReference type="EMBL" id="CDH26768.1"/>
    </source>
</evidence>